<evidence type="ECO:0000256" key="1">
    <source>
        <dbReference type="ARBA" id="ARBA00022723"/>
    </source>
</evidence>
<dbReference type="SUPFAM" id="SSF53098">
    <property type="entry name" value="Ribonuclease H-like"/>
    <property type="match status" value="1"/>
</dbReference>
<protein>
    <recommendedName>
        <fullName evidence="4">Integrase catalytic domain-containing protein</fullName>
    </recommendedName>
</protein>
<dbReference type="InterPro" id="IPR039537">
    <property type="entry name" value="Retrotran_Ty1/copia-like"/>
</dbReference>
<dbReference type="GO" id="GO:0016787">
    <property type="term" value="F:hydrolase activity"/>
    <property type="evidence" value="ECO:0007669"/>
    <property type="project" value="UniProtKB-KW"/>
</dbReference>
<gene>
    <name evidence="5" type="ORF">Tci_037296</name>
</gene>
<keyword evidence="2" id="KW-0378">Hydrolase</keyword>
<dbReference type="PANTHER" id="PTHR42648">
    <property type="entry name" value="TRANSPOSASE, PUTATIVE-RELATED"/>
    <property type="match status" value="1"/>
</dbReference>
<evidence type="ECO:0000256" key="2">
    <source>
        <dbReference type="ARBA" id="ARBA00022801"/>
    </source>
</evidence>
<evidence type="ECO:0000313" key="5">
    <source>
        <dbReference type="EMBL" id="GEU65318.1"/>
    </source>
</evidence>
<comment type="caution">
    <text evidence="5">The sequence shown here is derived from an EMBL/GenBank/DDBJ whole genome shotgun (WGS) entry which is preliminary data.</text>
</comment>
<dbReference type="InterPro" id="IPR057670">
    <property type="entry name" value="SH3_retrovirus"/>
</dbReference>
<feature type="compositionally biased region" description="Basic and acidic residues" evidence="3">
    <location>
        <begin position="170"/>
        <end position="193"/>
    </location>
</feature>
<feature type="region of interest" description="Disordered" evidence="3">
    <location>
        <begin position="158"/>
        <end position="207"/>
    </location>
</feature>
<feature type="domain" description="Integrase catalytic" evidence="4">
    <location>
        <begin position="1"/>
        <end position="83"/>
    </location>
</feature>
<dbReference type="Gene3D" id="3.30.420.10">
    <property type="entry name" value="Ribonuclease H-like superfamily/Ribonuclease H"/>
    <property type="match status" value="1"/>
</dbReference>
<dbReference type="PANTHER" id="PTHR42648:SF32">
    <property type="entry name" value="RIBONUCLEASE H-LIKE DOMAIN, GAG-PRE-INTEGRASE DOMAIN PROTEIN-RELATED"/>
    <property type="match status" value="1"/>
</dbReference>
<dbReference type="AlphaFoldDB" id="A0A6L2LUN7"/>
<proteinExistence type="predicted"/>
<name>A0A6L2LUN7_TANCI</name>
<dbReference type="InterPro" id="IPR012337">
    <property type="entry name" value="RNaseH-like_sf"/>
</dbReference>
<dbReference type="Pfam" id="PF07727">
    <property type="entry name" value="RVT_2"/>
    <property type="match status" value="1"/>
</dbReference>
<dbReference type="EMBL" id="BKCJ010005177">
    <property type="protein sequence ID" value="GEU65318.1"/>
    <property type="molecule type" value="Genomic_DNA"/>
</dbReference>
<evidence type="ECO:0000256" key="3">
    <source>
        <dbReference type="SAM" id="MobiDB-lite"/>
    </source>
</evidence>
<dbReference type="InterPro" id="IPR036397">
    <property type="entry name" value="RNaseH_sf"/>
</dbReference>
<sequence>MNQFCEMKGIMRQYSVAKTPQQNGVAERRNGTLIEAARTMLADLKLQTTFWTKEVNTACYVQNRVLVIKTHNKTPYELFHGKFDGKADKGFFVGYSLNSKAFRVFDNRTRIVEENMHIRFSTKACDNAGKAKMKTVPGKDYILLSLWIADPLIFQESKSSQDDGFQPSSDDGKKVDEDPIQESECKDQEKEDNVNNTNNVNAVGTNGVNDVDNELPFDPNMPALKDVSIFNFSNDDEDDGIVADMNNLNITIQVNPIPTTRSPKDHPLDQVIEDLHSTTQTRNMKIEEEVYVCQPPGFEDLYFLDIVYKVEKVLYELHQAPRAWFTKVKTVCTPMETQKPLLKDKDGKEVDVYMYRLMIDSLMYLTSSRLDIMFAVYTCARYQVNQKEVNFSKWIFDSMIRNLDNVSGKFLMYPRKPKRKNTQVQQPSGSTNNVADEAFYKELGDSLVRAATTASSLEAKQDSGSRSLKKKNRSRTHKLKRLYTVGLTARVESFRDKERLDMFNMNDLVGEEVFVAEQEVAKDVNKNVVEEVVKAAQDSTATTTITTEELTLAKALKALKTSKPKVKGIVIQEQKEPANIDAVYQLAERLQAHEQEELSDAKKATLFVQLLEKRRKNFAAKRVEEKRNKPPTQAQNRKIMCTYLKNMEGYKLKQLKSFEFDKIQEMFDRSLKRLQKLMIQFGLLGEKISQENVSQKVLRSLSPQWNTDVVMWGNKADLDTMSMYDLYKNLKGEQSSKKSRQQAQGKLKKEYCVFLGDNLLSWSAKHQVTLSCSSAKAEYRGVANVVVETA</sequence>
<evidence type="ECO:0000259" key="4">
    <source>
        <dbReference type="PROSITE" id="PS50994"/>
    </source>
</evidence>
<reference evidence="5" key="1">
    <citation type="journal article" date="2019" name="Sci. Rep.">
        <title>Draft genome of Tanacetum cinerariifolium, the natural source of mosquito coil.</title>
        <authorList>
            <person name="Yamashiro T."/>
            <person name="Shiraishi A."/>
            <person name="Satake H."/>
            <person name="Nakayama K."/>
        </authorList>
    </citation>
    <scope>NUCLEOTIDE SEQUENCE</scope>
</reference>
<organism evidence="5">
    <name type="scientific">Tanacetum cinerariifolium</name>
    <name type="common">Dalmatian daisy</name>
    <name type="synonym">Chrysanthemum cinerariifolium</name>
    <dbReference type="NCBI Taxonomy" id="118510"/>
    <lineage>
        <taxon>Eukaryota</taxon>
        <taxon>Viridiplantae</taxon>
        <taxon>Streptophyta</taxon>
        <taxon>Embryophyta</taxon>
        <taxon>Tracheophyta</taxon>
        <taxon>Spermatophyta</taxon>
        <taxon>Magnoliopsida</taxon>
        <taxon>eudicotyledons</taxon>
        <taxon>Gunneridae</taxon>
        <taxon>Pentapetalae</taxon>
        <taxon>asterids</taxon>
        <taxon>campanulids</taxon>
        <taxon>Asterales</taxon>
        <taxon>Asteraceae</taxon>
        <taxon>Asteroideae</taxon>
        <taxon>Anthemideae</taxon>
        <taxon>Anthemidinae</taxon>
        <taxon>Tanacetum</taxon>
    </lineage>
</organism>
<feature type="compositionally biased region" description="Low complexity" evidence="3">
    <location>
        <begin position="194"/>
        <end position="207"/>
    </location>
</feature>
<dbReference type="PROSITE" id="PS50994">
    <property type="entry name" value="INTEGRASE"/>
    <property type="match status" value="1"/>
</dbReference>
<keyword evidence="1" id="KW-0479">Metal-binding</keyword>
<dbReference type="InterPro" id="IPR001584">
    <property type="entry name" value="Integrase_cat-core"/>
</dbReference>
<dbReference type="GO" id="GO:0003676">
    <property type="term" value="F:nucleic acid binding"/>
    <property type="evidence" value="ECO:0007669"/>
    <property type="project" value="InterPro"/>
</dbReference>
<dbReference type="Pfam" id="PF25597">
    <property type="entry name" value="SH3_retrovirus"/>
    <property type="match status" value="1"/>
</dbReference>
<accession>A0A6L2LUN7</accession>
<feature type="compositionally biased region" description="Polar residues" evidence="3">
    <location>
        <begin position="158"/>
        <end position="169"/>
    </location>
</feature>
<dbReference type="GO" id="GO:0046872">
    <property type="term" value="F:metal ion binding"/>
    <property type="evidence" value="ECO:0007669"/>
    <property type="project" value="UniProtKB-KW"/>
</dbReference>
<dbReference type="InterPro" id="IPR013103">
    <property type="entry name" value="RVT_2"/>
</dbReference>
<dbReference type="GO" id="GO:0015074">
    <property type="term" value="P:DNA integration"/>
    <property type="evidence" value="ECO:0007669"/>
    <property type="project" value="InterPro"/>
</dbReference>